<gene>
    <name evidence="1" type="ORF">MNBD_GAMMA01-1290</name>
</gene>
<name>A0A3B0W5F1_9ZZZZ</name>
<protein>
    <submittedName>
        <fullName evidence="1">Uncharacterized protein</fullName>
    </submittedName>
</protein>
<dbReference type="AlphaFoldDB" id="A0A3B0W5F1"/>
<accession>A0A3B0W5F1</accession>
<reference evidence="1" key="1">
    <citation type="submission" date="2018-06" db="EMBL/GenBank/DDBJ databases">
        <authorList>
            <person name="Zhirakovskaya E."/>
        </authorList>
    </citation>
    <scope>NUCLEOTIDE SEQUENCE</scope>
</reference>
<proteinExistence type="predicted"/>
<dbReference type="EMBL" id="UOEW01000214">
    <property type="protein sequence ID" value="VAW38864.1"/>
    <property type="molecule type" value="Genomic_DNA"/>
</dbReference>
<evidence type="ECO:0000313" key="1">
    <source>
        <dbReference type="EMBL" id="VAW38864.1"/>
    </source>
</evidence>
<organism evidence="1">
    <name type="scientific">hydrothermal vent metagenome</name>
    <dbReference type="NCBI Taxonomy" id="652676"/>
    <lineage>
        <taxon>unclassified sequences</taxon>
        <taxon>metagenomes</taxon>
        <taxon>ecological metagenomes</taxon>
    </lineage>
</organism>
<sequence>MNKAEDSQKGMRIIRKMYLIAVQLGRIYD</sequence>